<dbReference type="InterPro" id="IPR000782">
    <property type="entry name" value="FAS1_domain"/>
</dbReference>
<dbReference type="Proteomes" id="UP001255246">
    <property type="component" value="Unassembled WGS sequence"/>
</dbReference>
<dbReference type="InterPro" id="IPR036378">
    <property type="entry name" value="FAS1_dom_sf"/>
</dbReference>
<name>A0ABU3A8P7_9FLAO</name>
<dbReference type="RefSeq" id="WP_311349885.1">
    <property type="nucleotide sequence ID" value="NZ_JAVRHR010000001.1"/>
</dbReference>
<gene>
    <name evidence="2" type="ORF">RM706_04785</name>
</gene>
<feature type="domain" description="FAS1" evidence="1">
    <location>
        <begin position="49"/>
        <end position="193"/>
    </location>
</feature>
<dbReference type="PANTHER" id="PTHR10900:SF77">
    <property type="entry name" value="FI19380P1"/>
    <property type="match status" value="1"/>
</dbReference>
<protein>
    <submittedName>
        <fullName evidence="2">Fasciclin domain-containing protein</fullName>
    </submittedName>
</protein>
<accession>A0ABU3A8P7</accession>
<dbReference type="SMART" id="SM00554">
    <property type="entry name" value="FAS1"/>
    <property type="match status" value="1"/>
</dbReference>
<reference evidence="2 3" key="1">
    <citation type="submission" date="2023-09" db="EMBL/GenBank/DDBJ databases">
        <authorList>
            <person name="Rey-Velasco X."/>
        </authorList>
    </citation>
    <scope>NUCLEOTIDE SEQUENCE [LARGE SCALE GENOMIC DNA]</scope>
    <source>
        <strain evidence="2 3">F388</strain>
    </source>
</reference>
<dbReference type="PROSITE" id="PS50213">
    <property type="entry name" value="FAS1"/>
    <property type="match status" value="1"/>
</dbReference>
<evidence type="ECO:0000313" key="2">
    <source>
        <dbReference type="EMBL" id="MDT0606329.1"/>
    </source>
</evidence>
<dbReference type="SUPFAM" id="SSF82153">
    <property type="entry name" value="FAS1 domain"/>
    <property type="match status" value="1"/>
</dbReference>
<dbReference type="Gene3D" id="2.30.180.10">
    <property type="entry name" value="FAS1 domain"/>
    <property type="match status" value="1"/>
</dbReference>
<dbReference type="Pfam" id="PF02469">
    <property type="entry name" value="Fasciclin"/>
    <property type="match status" value="1"/>
</dbReference>
<dbReference type="InterPro" id="IPR050904">
    <property type="entry name" value="Adhesion/Biosynth-related"/>
</dbReference>
<keyword evidence="3" id="KW-1185">Reference proteome</keyword>
<comment type="caution">
    <text evidence="2">The sequence shown here is derived from an EMBL/GenBank/DDBJ whole genome shotgun (WGS) entry which is preliminary data.</text>
</comment>
<sequence>MKKQLLALALIGGLMTAHGCADTKKKNTAEETETAETEIQKEEVIEVQTPNIVGVAAGNENFSTLVAAVKAAGLVETLSGEGPFTVFAPVNTAFEKLPEGTLDGLLKPESKATLTSILTYHVVSGNVKAADVVKAIQDNNGSFAITTVQGNTLTASLDGENVILTDAKGGTSTIVLTDVEASNGVIHAIDTVVMP</sequence>
<dbReference type="PANTHER" id="PTHR10900">
    <property type="entry name" value="PERIOSTIN-RELATED"/>
    <property type="match status" value="1"/>
</dbReference>
<evidence type="ECO:0000259" key="1">
    <source>
        <dbReference type="PROSITE" id="PS50213"/>
    </source>
</evidence>
<dbReference type="EMBL" id="JAVRHR010000001">
    <property type="protein sequence ID" value="MDT0606329.1"/>
    <property type="molecule type" value="Genomic_DNA"/>
</dbReference>
<organism evidence="2 3">
    <name type="scientific">Croceitalea rosinachiae</name>
    <dbReference type="NCBI Taxonomy" id="3075596"/>
    <lineage>
        <taxon>Bacteria</taxon>
        <taxon>Pseudomonadati</taxon>
        <taxon>Bacteroidota</taxon>
        <taxon>Flavobacteriia</taxon>
        <taxon>Flavobacteriales</taxon>
        <taxon>Flavobacteriaceae</taxon>
        <taxon>Croceitalea</taxon>
    </lineage>
</organism>
<proteinExistence type="predicted"/>
<evidence type="ECO:0000313" key="3">
    <source>
        <dbReference type="Proteomes" id="UP001255246"/>
    </source>
</evidence>